<name>A0A3E0TPS3_9GAMM</name>
<feature type="chain" id="PRO_5017807739" description="DUF1460 domain-containing protein" evidence="1">
    <location>
        <begin position="27"/>
        <end position="355"/>
    </location>
</feature>
<evidence type="ECO:0000313" key="2">
    <source>
        <dbReference type="EMBL" id="REL26498.1"/>
    </source>
</evidence>
<keyword evidence="1" id="KW-0732">Signal</keyword>
<protein>
    <recommendedName>
        <fullName evidence="4">DUF1460 domain-containing protein</fullName>
    </recommendedName>
</protein>
<organism evidence="2 3">
    <name type="scientific">Thalassotalea euphylliae</name>
    <dbReference type="NCBI Taxonomy" id="1655234"/>
    <lineage>
        <taxon>Bacteria</taxon>
        <taxon>Pseudomonadati</taxon>
        <taxon>Pseudomonadota</taxon>
        <taxon>Gammaproteobacteria</taxon>
        <taxon>Alteromonadales</taxon>
        <taxon>Colwelliaceae</taxon>
        <taxon>Thalassotalea</taxon>
    </lineage>
</organism>
<dbReference type="Proteomes" id="UP000256478">
    <property type="component" value="Unassembled WGS sequence"/>
</dbReference>
<dbReference type="OrthoDB" id="5811212at2"/>
<dbReference type="EMBL" id="QUOU01000001">
    <property type="protein sequence ID" value="REL26498.1"/>
    <property type="molecule type" value="Genomic_DNA"/>
</dbReference>
<reference evidence="2 3" key="1">
    <citation type="submission" date="2018-08" db="EMBL/GenBank/DDBJ databases">
        <title>Thalassotalea euphylliae genome.</title>
        <authorList>
            <person name="Summers S."/>
            <person name="Rice S.A."/>
            <person name="Freckelton M.L."/>
            <person name="Nedved B.T."/>
            <person name="Hadfield M.G."/>
        </authorList>
    </citation>
    <scope>NUCLEOTIDE SEQUENCE [LARGE SCALE GENOMIC DNA]</scope>
    <source>
        <strain evidence="2 3">H1</strain>
    </source>
</reference>
<dbReference type="AlphaFoldDB" id="A0A3E0TPS3"/>
<feature type="signal peptide" evidence="1">
    <location>
        <begin position="1"/>
        <end position="26"/>
    </location>
</feature>
<evidence type="ECO:0000256" key="1">
    <source>
        <dbReference type="SAM" id="SignalP"/>
    </source>
</evidence>
<dbReference type="RefSeq" id="WP_116007615.1">
    <property type="nucleotide sequence ID" value="NZ_QUOU01000001.1"/>
</dbReference>
<sequence>MNIRIHYCRLAILLLAQCIVAGQVGAQDCALTSKPTDYPALQVFQAESLRVAQQTCQSIAQDPVRAFSDKTFLMGGDADKPIKELLAQFAQHFPVDLFRDADKALASWRQYSVPEQIQEDSLNLSMAYTSGKILGFRTNKGQQINQIRTRDLAPAMTNHCQTMGFSDCRVMFTEFNRLGGVQNSYIKEWRSNRTLENIYQTADRWQQFSAESRYQTPIDIWFTSIIYRDQLKNLEKLPEPPDYQLFFARPSIVIDHFDKARKGDKTEYSLSVEWLGFNRWQSTIPWGASITSVYSDRKDGQSVGHGLMLHIYNNFSIGVVDRGNGDKSVFVSLELMDWFGQAQQKYQAYKKRYFN</sequence>
<comment type="caution">
    <text evidence="2">The sequence shown here is derived from an EMBL/GenBank/DDBJ whole genome shotgun (WGS) entry which is preliminary data.</text>
</comment>
<gene>
    <name evidence="2" type="ORF">DXX93_07810</name>
</gene>
<proteinExistence type="predicted"/>
<accession>A0A3E0TPS3</accession>
<evidence type="ECO:0000313" key="3">
    <source>
        <dbReference type="Proteomes" id="UP000256478"/>
    </source>
</evidence>
<evidence type="ECO:0008006" key="4">
    <source>
        <dbReference type="Google" id="ProtNLM"/>
    </source>
</evidence>